<evidence type="ECO:0000259" key="2">
    <source>
        <dbReference type="Pfam" id="PF19783"/>
    </source>
</evidence>
<dbReference type="RefSeq" id="WP_178932325.1">
    <property type="nucleotide sequence ID" value="NZ_JACBAZ010000003.1"/>
</dbReference>
<feature type="domain" description="DUF6268" evidence="2">
    <location>
        <begin position="127"/>
        <end position="322"/>
    </location>
</feature>
<protein>
    <submittedName>
        <fullName evidence="3">Outer membrane beta-barrel protein</fullName>
    </submittedName>
</protein>
<dbReference type="EMBL" id="JACBAZ010000003">
    <property type="protein sequence ID" value="NWK55784.1"/>
    <property type="molecule type" value="Genomic_DNA"/>
</dbReference>
<dbReference type="AlphaFoldDB" id="A0A851GNS3"/>
<proteinExistence type="predicted"/>
<dbReference type="Pfam" id="PF19783">
    <property type="entry name" value="DUF6268"/>
    <property type="match status" value="1"/>
</dbReference>
<reference evidence="3 4" key="1">
    <citation type="submission" date="2020-07" db="EMBL/GenBank/DDBJ databases">
        <title>Roseicoccus Jingziensis gen. nov., sp. nov., isolated from coastal seawater.</title>
        <authorList>
            <person name="Feng X."/>
        </authorList>
    </citation>
    <scope>NUCLEOTIDE SEQUENCE [LARGE SCALE GENOMIC DNA]</scope>
    <source>
        <strain evidence="3 4">N1E253</strain>
    </source>
</reference>
<gene>
    <name evidence="3" type="ORF">HW115_09195</name>
</gene>
<dbReference type="Gene3D" id="2.40.160.20">
    <property type="match status" value="1"/>
</dbReference>
<evidence type="ECO:0000313" key="3">
    <source>
        <dbReference type="EMBL" id="NWK55784.1"/>
    </source>
</evidence>
<keyword evidence="1" id="KW-0732">Signal</keyword>
<feature type="signal peptide" evidence="1">
    <location>
        <begin position="1"/>
        <end position="24"/>
    </location>
</feature>
<sequence length="323" mass="35898">MKRIFSSSLIVAGLSLALLTPAMAGDSVAETIPPTSDGLNGKQEWFGPPYIQFARKNSNTDLPGYAVGNANYRHNFTTDFDSLPGDVSSDAFNLWLPFAGVNHDEFHLFGFINYGATKYDTSVPNLLTEDTLHNFYMPIVFIHDVSEKWIWGGMVMPSYSGAQSSSDNFAISAALGAGYNYSENLELFAGVYYYHGFGEEYIIPGAAFIWRPAPRWEAYLLPPIGGITYSVNDNWLVNLYGQYSSPTWHVKADDAGPDRDINVSSLRIGLRAEYNVHNQLWAWLGAGVSMGQELDIENTSDKTIQNSDIDMTPFVQVGLNYRF</sequence>
<feature type="chain" id="PRO_5032863212" evidence="1">
    <location>
        <begin position="25"/>
        <end position="323"/>
    </location>
</feature>
<dbReference type="Proteomes" id="UP000557872">
    <property type="component" value="Unassembled WGS sequence"/>
</dbReference>
<dbReference type="SUPFAM" id="SSF56925">
    <property type="entry name" value="OMPA-like"/>
    <property type="match status" value="2"/>
</dbReference>
<dbReference type="InterPro" id="IPR046235">
    <property type="entry name" value="DUF6268"/>
</dbReference>
<evidence type="ECO:0000256" key="1">
    <source>
        <dbReference type="SAM" id="SignalP"/>
    </source>
</evidence>
<evidence type="ECO:0000313" key="4">
    <source>
        <dbReference type="Proteomes" id="UP000557872"/>
    </source>
</evidence>
<accession>A0A851GNS3</accession>
<organism evidence="3 4">
    <name type="scientific">Oceaniferula marina</name>
    <dbReference type="NCBI Taxonomy" id="2748318"/>
    <lineage>
        <taxon>Bacteria</taxon>
        <taxon>Pseudomonadati</taxon>
        <taxon>Verrucomicrobiota</taxon>
        <taxon>Verrucomicrobiia</taxon>
        <taxon>Verrucomicrobiales</taxon>
        <taxon>Verrucomicrobiaceae</taxon>
        <taxon>Oceaniferula</taxon>
    </lineage>
</organism>
<name>A0A851GNS3_9BACT</name>
<keyword evidence="4" id="KW-1185">Reference proteome</keyword>
<comment type="caution">
    <text evidence="3">The sequence shown here is derived from an EMBL/GenBank/DDBJ whole genome shotgun (WGS) entry which is preliminary data.</text>
</comment>
<dbReference type="InterPro" id="IPR011250">
    <property type="entry name" value="OMP/PagP_B-barrel"/>
</dbReference>